<keyword evidence="2" id="KW-0378">Hydrolase</keyword>
<organism evidence="4 5">
    <name type="scientific">Oryzihumus leptocrescens</name>
    <dbReference type="NCBI Taxonomy" id="297536"/>
    <lineage>
        <taxon>Bacteria</taxon>
        <taxon>Bacillati</taxon>
        <taxon>Actinomycetota</taxon>
        <taxon>Actinomycetes</taxon>
        <taxon>Micrococcales</taxon>
        <taxon>Intrasporangiaceae</taxon>
        <taxon>Oryzihumus</taxon>
    </lineage>
</organism>
<reference evidence="4 5" key="1">
    <citation type="submission" date="2019-06" db="EMBL/GenBank/DDBJ databases">
        <title>Sequencing the genomes of 1000 actinobacteria strains.</title>
        <authorList>
            <person name="Klenk H.-P."/>
        </authorList>
    </citation>
    <scope>NUCLEOTIDE SEQUENCE [LARGE SCALE GENOMIC DNA]</scope>
    <source>
        <strain evidence="4 5">DSM 18082</strain>
    </source>
</reference>
<feature type="region of interest" description="Disordered" evidence="3">
    <location>
        <begin position="38"/>
        <end position="64"/>
    </location>
</feature>
<dbReference type="AlphaFoldDB" id="A0A542ZED9"/>
<keyword evidence="4" id="KW-0121">Carboxypeptidase</keyword>
<evidence type="ECO:0000313" key="5">
    <source>
        <dbReference type="Proteomes" id="UP000319514"/>
    </source>
</evidence>
<dbReference type="Pfam" id="PF02113">
    <property type="entry name" value="Peptidase_S13"/>
    <property type="match status" value="2"/>
</dbReference>
<dbReference type="EMBL" id="VFOQ01000001">
    <property type="protein sequence ID" value="TQL58714.1"/>
    <property type="molecule type" value="Genomic_DNA"/>
</dbReference>
<name>A0A542ZED9_9MICO</name>
<dbReference type="InterPro" id="IPR000667">
    <property type="entry name" value="Peptidase_S13"/>
</dbReference>
<dbReference type="SUPFAM" id="SSF56601">
    <property type="entry name" value="beta-lactamase/transpeptidase-like"/>
    <property type="match status" value="1"/>
</dbReference>
<dbReference type="GO" id="GO:0006508">
    <property type="term" value="P:proteolysis"/>
    <property type="evidence" value="ECO:0007669"/>
    <property type="project" value="InterPro"/>
</dbReference>
<dbReference type="Gene3D" id="3.40.710.10">
    <property type="entry name" value="DD-peptidase/beta-lactamase superfamily"/>
    <property type="match status" value="2"/>
</dbReference>
<dbReference type="RefSeq" id="WP_246091987.1">
    <property type="nucleotide sequence ID" value="NZ_VFOQ01000001.1"/>
</dbReference>
<dbReference type="InterPro" id="IPR012338">
    <property type="entry name" value="Beta-lactam/transpept-like"/>
</dbReference>
<dbReference type="PANTHER" id="PTHR30023">
    <property type="entry name" value="D-ALANYL-D-ALANINE CARBOXYPEPTIDASE"/>
    <property type="match status" value="1"/>
</dbReference>
<sequence length="481" mass="47682">MRRQLAIAAGLVALLAGYVTLDVHDVVPGLLTDAAPRTAAAGMPGGRPTPSSSPSPSVAVPVAPASAAGPLPDVDSLAPTPTAKGLLAAVGGRLHDPRLGRQVSVTIRDGLTGEHLLDVAPAVPRAPASTAKLLTAAAIARATDLSQRMTTKVVQGAGPADLVLVAGGDMLLSPGRGNPDAVAGRAGLLDLARQVATAARQQGLRSVRLQLDDTWARGPAYAVGWLGPDIDLGLTGAVATLGLSTQRATPGHPAPADPAASAATALAGRLRALGLTVAPAVTRTTAPSGAAVLGQVESATLGETLSLALADSDNALTESLARQVAVRAGRRADFPAVAAWVLASLKARGIPAAGVRLVDSSGLSRGTTVPARVIGDVLGLASRGKDAGLEAVVSGLPVAGLTGTLHDRFHAPSSRVAAGIARAKTGTLTGVSSLAGTVVDRDGRLLTFVVLADAVPPGGGTLDARAALDAFVATLATCGCR</sequence>
<dbReference type="GO" id="GO:0000270">
    <property type="term" value="P:peptidoglycan metabolic process"/>
    <property type="evidence" value="ECO:0007669"/>
    <property type="project" value="TreeGrafter"/>
</dbReference>
<protein>
    <submittedName>
        <fullName evidence="4">D-alanyl-D-alanine carboxypeptidase/D-alanyl-D-alanine-endopeptidase (Penicillin-binding protein 4)</fullName>
    </submittedName>
</protein>
<evidence type="ECO:0000256" key="1">
    <source>
        <dbReference type="ARBA" id="ARBA00006096"/>
    </source>
</evidence>
<gene>
    <name evidence="4" type="ORF">FB474_0048</name>
</gene>
<feature type="compositionally biased region" description="Low complexity" evidence="3">
    <location>
        <begin position="50"/>
        <end position="64"/>
    </location>
</feature>
<evidence type="ECO:0000256" key="2">
    <source>
        <dbReference type="ARBA" id="ARBA00022801"/>
    </source>
</evidence>
<dbReference type="GO" id="GO:0004185">
    <property type="term" value="F:serine-type carboxypeptidase activity"/>
    <property type="evidence" value="ECO:0007669"/>
    <property type="project" value="InterPro"/>
</dbReference>
<keyword evidence="5" id="KW-1185">Reference proteome</keyword>
<dbReference type="NCBIfam" id="TIGR00666">
    <property type="entry name" value="PBP4"/>
    <property type="match status" value="1"/>
</dbReference>
<keyword evidence="4" id="KW-0645">Protease</keyword>
<dbReference type="PANTHER" id="PTHR30023:SF0">
    <property type="entry name" value="PENICILLIN-SENSITIVE CARBOXYPEPTIDASE A"/>
    <property type="match status" value="1"/>
</dbReference>
<accession>A0A542ZED9</accession>
<dbReference type="PRINTS" id="PR00922">
    <property type="entry name" value="DADACBPTASE3"/>
</dbReference>
<dbReference type="Proteomes" id="UP000319514">
    <property type="component" value="Unassembled WGS sequence"/>
</dbReference>
<comment type="caution">
    <text evidence="4">The sequence shown here is derived from an EMBL/GenBank/DDBJ whole genome shotgun (WGS) entry which is preliminary data.</text>
</comment>
<proteinExistence type="inferred from homology"/>
<evidence type="ECO:0000313" key="4">
    <source>
        <dbReference type="EMBL" id="TQL58714.1"/>
    </source>
</evidence>
<comment type="similarity">
    <text evidence="1">Belongs to the peptidase S13 family.</text>
</comment>
<evidence type="ECO:0000256" key="3">
    <source>
        <dbReference type="SAM" id="MobiDB-lite"/>
    </source>
</evidence>